<dbReference type="Proteomes" id="UP001062901">
    <property type="component" value="Unassembled WGS sequence"/>
</dbReference>
<feature type="coiled-coil region" evidence="6">
    <location>
        <begin position="292"/>
        <end position="348"/>
    </location>
</feature>
<dbReference type="RefSeq" id="WP_018980727.1">
    <property type="nucleotide sequence ID" value="NZ_BAQD01000014.1"/>
</dbReference>
<evidence type="ECO:0000256" key="1">
    <source>
        <dbReference type="ARBA" id="ARBA00004167"/>
    </source>
</evidence>
<dbReference type="NCBIfam" id="TIGR01843">
    <property type="entry name" value="type_I_hlyD"/>
    <property type="match status" value="1"/>
</dbReference>
<organism evidence="8 9">
    <name type="scientific">Saccharibacter floricola DSM 15669</name>
    <dbReference type="NCBI Taxonomy" id="1123227"/>
    <lineage>
        <taxon>Bacteria</taxon>
        <taxon>Pseudomonadati</taxon>
        <taxon>Pseudomonadota</taxon>
        <taxon>Alphaproteobacteria</taxon>
        <taxon>Acetobacterales</taxon>
        <taxon>Acetobacteraceae</taxon>
        <taxon>Saccharibacter</taxon>
    </lineage>
</organism>
<comment type="caution">
    <text evidence="8">The sequence shown here is derived from an EMBL/GenBank/DDBJ whole genome shotgun (WGS) entry which is preliminary data.</text>
</comment>
<accession>A0ABQ0P218</accession>
<keyword evidence="3 5" id="KW-1133">Transmembrane helix</keyword>
<evidence type="ECO:0000256" key="7">
    <source>
        <dbReference type="SAM" id="MobiDB-lite"/>
    </source>
</evidence>
<dbReference type="EMBL" id="BAQD01000014">
    <property type="protein sequence ID" value="GBQ06661.1"/>
    <property type="molecule type" value="Genomic_DNA"/>
</dbReference>
<evidence type="ECO:0000313" key="9">
    <source>
        <dbReference type="Proteomes" id="UP001062901"/>
    </source>
</evidence>
<dbReference type="PRINTS" id="PR01490">
    <property type="entry name" value="RTXTOXIND"/>
</dbReference>
<dbReference type="SUPFAM" id="SSF111369">
    <property type="entry name" value="HlyD-like secretion proteins"/>
    <property type="match status" value="1"/>
</dbReference>
<name>A0ABQ0P218_9PROT</name>
<dbReference type="PANTHER" id="PTHR30386:SF26">
    <property type="entry name" value="TRANSPORT PROTEIN COMB"/>
    <property type="match status" value="1"/>
</dbReference>
<feature type="compositionally biased region" description="Basic and acidic residues" evidence="7">
    <location>
        <begin position="43"/>
        <end position="55"/>
    </location>
</feature>
<keyword evidence="5" id="KW-1003">Cell membrane</keyword>
<feature type="compositionally biased region" description="Basic and acidic residues" evidence="7">
    <location>
        <begin position="1"/>
        <end position="36"/>
    </location>
</feature>
<dbReference type="InterPro" id="IPR010129">
    <property type="entry name" value="T1SS_HlyD"/>
</dbReference>
<dbReference type="InterPro" id="IPR050739">
    <property type="entry name" value="MFP"/>
</dbReference>
<evidence type="ECO:0000256" key="2">
    <source>
        <dbReference type="ARBA" id="ARBA00022692"/>
    </source>
</evidence>
<evidence type="ECO:0000256" key="3">
    <source>
        <dbReference type="ARBA" id="ARBA00022989"/>
    </source>
</evidence>
<keyword evidence="4 5" id="KW-0472">Membrane</keyword>
<gene>
    <name evidence="8" type="ORF">AA15669_1035</name>
</gene>
<keyword evidence="9" id="KW-1185">Reference proteome</keyword>
<evidence type="ECO:0000256" key="5">
    <source>
        <dbReference type="RuleBase" id="RU365093"/>
    </source>
</evidence>
<evidence type="ECO:0000256" key="6">
    <source>
        <dbReference type="SAM" id="Coils"/>
    </source>
</evidence>
<keyword evidence="5" id="KW-0813">Transport</keyword>
<evidence type="ECO:0000313" key="8">
    <source>
        <dbReference type="EMBL" id="GBQ06661.1"/>
    </source>
</evidence>
<sequence length="523" mass="57314">MSENDHTPHDDDPRDTSSSSHDKEAKSAHDKAHADGQEEAAEGENKEGDTPKEGGHNVPRKATDPFAPDGMPVALLEFHSPTRGLVNMPATPSAQYIVWVTGSLLIMSLLAMALFPVNKVVSVKGRLISTQPTTLVQPFDSGVIRSLDAHVGDYVHKGQVLARLDPTLSQVDMENLVAQSQLLQAQVDRLKAEAAGQEYHPDLNIPASIQQGEAYLRRHQDYMAHIQDFDHRIAGMESDLQGARANAAMFASKLRVVSAVLEMRRREQKEEVGSRLSTLGAQDAVMDAERALITAQQQANGTESRLNALKATRESFSQSFKAEAYTSLAEAERRLDETRSDYRKARVKQRMVLLRAPTDGVVLTVAPVSVGAVVDPQVRIMTLVPSATGLEMEAILRAQDAGFVKLKDRAIIKFSSFPYNMYGGAEATVRVISADTFLPTDISTSNIRAGINPEELATQGDAPVFYRIRLRVDKYTLHGQPSFFHPAPGVPVTADIDVGKRTIIKYLFSRIVPTLTDGMREPS</sequence>
<keyword evidence="2 5" id="KW-0812">Transmembrane</keyword>
<comment type="similarity">
    <text evidence="5">Belongs to the membrane fusion protein (MFP) (TC 8.A.1) family.</text>
</comment>
<feature type="transmembrane region" description="Helical" evidence="5">
    <location>
        <begin position="96"/>
        <end position="117"/>
    </location>
</feature>
<keyword evidence="5" id="KW-0997">Cell inner membrane</keyword>
<protein>
    <recommendedName>
        <fullName evidence="5">Membrane fusion protein (MFP) family protein</fullName>
    </recommendedName>
</protein>
<proteinExistence type="inferred from homology"/>
<keyword evidence="6" id="KW-0175">Coiled coil</keyword>
<evidence type="ECO:0000256" key="4">
    <source>
        <dbReference type="ARBA" id="ARBA00023136"/>
    </source>
</evidence>
<dbReference type="PANTHER" id="PTHR30386">
    <property type="entry name" value="MEMBRANE FUSION SUBUNIT OF EMRAB-TOLC MULTIDRUG EFFLUX PUMP"/>
    <property type="match status" value="1"/>
</dbReference>
<feature type="region of interest" description="Disordered" evidence="7">
    <location>
        <begin position="1"/>
        <end position="68"/>
    </location>
</feature>
<dbReference type="Gene3D" id="2.40.50.100">
    <property type="match status" value="1"/>
</dbReference>
<reference evidence="8" key="1">
    <citation type="submission" date="2013-04" db="EMBL/GenBank/DDBJ databases">
        <title>The genome sequencing project of 58 acetic acid bacteria.</title>
        <authorList>
            <person name="Okamoto-Kainuma A."/>
            <person name="Ishikawa M."/>
            <person name="Umino S."/>
            <person name="Koizumi Y."/>
            <person name="Shiwa Y."/>
            <person name="Yoshikawa H."/>
            <person name="Matsutani M."/>
            <person name="Matsushita K."/>
        </authorList>
    </citation>
    <scope>NUCLEOTIDE SEQUENCE</scope>
    <source>
        <strain evidence="8">DSM 15669</strain>
    </source>
</reference>
<comment type="subcellular location">
    <subcellularLocation>
        <location evidence="5">Cell inner membrane</location>
        <topology evidence="5">Single-pass membrane protein</topology>
    </subcellularLocation>
    <subcellularLocation>
        <location evidence="1">Membrane</location>
        <topology evidence="1">Single-pass membrane protein</topology>
    </subcellularLocation>
</comment>